<evidence type="ECO:0000313" key="1">
    <source>
        <dbReference type="EMBL" id="EHK65256.1"/>
    </source>
</evidence>
<proteinExistence type="predicted"/>
<keyword evidence="2" id="KW-1185">Reference proteome</keyword>
<reference evidence="1 2" key="1">
    <citation type="journal article" date="2012" name="J. Bacteriol.">
        <title>Genome sequence of the highly efficient arsenite-oxidizing bacterium Achromobacter arsenitoxydans SY8.</title>
        <authorList>
            <person name="Li X."/>
            <person name="Hu Y."/>
            <person name="Gong J."/>
            <person name="Lin Y."/>
            <person name="Johnstone L."/>
            <person name="Rensing C."/>
            <person name="Wang G."/>
        </authorList>
    </citation>
    <scope>NUCLEOTIDE SEQUENCE [LARGE SCALE GENOMIC DNA]</scope>
    <source>
        <strain evidence="1 2">SY8</strain>
    </source>
</reference>
<dbReference type="OrthoDB" id="8690410at2"/>
<dbReference type="EMBL" id="AGUF01000055">
    <property type="protein sequence ID" value="EHK65256.1"/>
    <property type="molecule type" value="Genomic_DNA"/>
</dbReference>
<name>H0F9J1_9BURK</name>
<dbReference type="AlphaFoldDB" id="H0F9J1"/>
<accession>H0F9J1</accession>
<dbReference type="Proteomes" id="UP000003113">
    <property type="component" value="Unassembled WGS sequence"/>
</dbReference>
<comment type="caution">
    <text evidence="1">The sequence shown here is derived from an EMBL/GenBank/DDBJ whole genome shotgun (WGS) entry which is preliminary data.</text>
</comment>
<gene>
    <name evidence="1" type="ORF">KYC_17217</name>
</gene>
<organism evidence="1 2">
    <name type="scientific">Achromobacter arsenitoxydans SY8</name>
    <dbReference type="NCBI Taxonomy" id="477184"/>
    <lineage>
        <taxon>Bacteria</taxon>
        <taxon>Pseudomonadati</taxon>
        <taxon>Pseudomonadota</taxon>
        <taxon>Betaproteobacteria</taxon>
        <taxon>Burkholderiales</taxon>
        <taxon>Alcaligenaceae</taxon>
        <taxon>Achromobacter</taxon>
    </lineage>
</organism>
<protein>
    <submittedName>
        <fullName evidence="1">Uncharacterized protein</fullName>
    </submittedName>
</protein>
<evidence type="ECO:0000313" key="2">
    <source>
        <dbReference type="Proteomes" id="UP000003113"/>
    </source>
</evidence>
<sequence length="168" mass="17821">MSFHTTIARLREATASHVRGEAPETCRVQREDLHIALHVIDRLDSDLRQAGALVHGAVHATRPPVVGEAQAVAWETNGISPTKDPALVETWRGLGWDVRPLYATPLASEAVRDAALEEAAHACEYRAGMRGPGAYTALTAVAESIRALKSRAALSAQPGAQKTGGSDA</sequence>
<dbReference type="STRING" id="477184.KYC_17217"/>
<dbReference type="RefSeq" id="WP_008164566.1">
    <property type="nucleotide sequence ID" value="NZ_AGUF01000055.1"/>
</dbReference>